<keyword evidence="1" id="KW-0472">Membrane</keyword>
<dbReference type="InterPro" id="IPR042150">
    <property type="entry name" value="MmRce1-like"/>
</dbReference>
<proteinExistence type="predicted"/>
<comment type="caution">
    <text evidence="3">The sequence shown here is derived from an EMBL/GenBank/DDBJ whole genome shotgun (WGS) entry which is preliminary data.</text>
</comment>
<feature type="transmembrane region" description="Helical" evidence="1">
    <location>
        <begin position="68"/>
        <end position="86"/>
    </location>
</feature>
<organism evidence="3 4">
    <name type="scientific">Chloroflexus aggregans</name>
    <dbReference type="NCBI Taxonomy" id="152260"/>
    <lineage>
        <taxon>Bacteria</taxon>
        <taxon>Bacillati</taxon>
        <taxon>Chloroflexota</taxon>
        <taxon>Chloroflexia</taxon>
        <taxon>Chloroflexales</taxon>
        <taxon>Chloroflexineae</taxon>
        <taxon>Chloroflexaceae</taxon>
        <taxon>Chloroflexus</taxon>
    </lineage>
</organism>
<protein>
    <recommendedName>
        <fullName evidence="2">CAAX prenyl protease 2/Lysostaphin resistance protein A-like domain-containing protein</fullName>
    </recommendedName>
</protein>
<dbReference type="PANTHER" id="PTHR35797:SF1">
    <property type="entry name" value="PROTEASE"/>
    <property type="match status" value="1"/>
</dbReference>
<dbReference type="Proteomes" id="UP000243376">
    <property type="component" value="Unassembled WGS sequence"/>
</dbReference>
<accession>A0A2J6XFY8</accession>
<gene>
    <name evidence="3" type="ORF">C0184_00290</name>
</gene>
<name>A0A2J6XFY8_9CHLR</name>
<sequence length="139" mass="15300">MIIILIGPMMIFGGSIIVATIMSRGAIGLSVISDPPFALIAFFVILFTGGPLQEEFGWRGYALPRLQAHYGSAIASLIVGVAWWLWHAPAVFIPGRFMTNDLLFWRTNHCYHPYVLHLHIGSTNTPTAASRLACCCTPR</sequence>
<feature type="transmembrane region" description="Helical" evidence="1">
    <location>
        <begin position="29"/>
        <end position="48"/>
    </location>
</feature>
<evidence type="ECO:0000313" key="3">
    <source>
        <dbReference type="EMBL" id="PMP87326.1"/>
    </source>
</evidence>
<dbReference type="EMBL" id="PNIQ01000023">
    <property type="protein sequence ID" value="PMP87326.1"/>
    <property type="molecule type" value="Genomic_DNA"/>
</dbReference>
<feature type="domain" description="CAAX prenyl protease 2/Lysostaphin resistance protein A-like" evidence="2">
    <location>
        <begin position="38"/>
        <end position="118"/>
    </location>
</feature>
<dbReference type="GO" id="GO:0080120">
    <property type="term" value="P:CAAX-box protein maturation"/>
    <property type="evidence" value="ECO:0007669"/>
    <property type="project" value="UniProtKB-ARBA"/>
</dbReference>
<dbReference type="Pfam" id="PF02517">
    <property type="entry name" value="Rce1-like"/>
    <property type="match status" value="1"/>
</dbReference>
<dbReference type="PANTHER" id="PTHR35797">
    <property type="entry name" value="PROTEASE-RELATED"/>
    <property type="match status" value="1"/>
</dbReference>
<evidence type="ECO:0000313" key="4">
    <source>
        <dbReference type="Proteomes" id="UP000243376"/>
    </source>
</evidence>
<dbReference type="InterPro" id="IPR003675">
    <property type="entry name" value="Rce1/LyrA-like_dom"/>
</dbReference>
<evidence type="ECO:0000256" key="1">
    <source>
        <dbReference type="SAM" id="Phobius"/>
    </source>
</evidence>
<evidence type="ECO:0000259" key="2">
    <source>
        <dbReference type="Pfam" id="PF02517"/>
    </source>
</evidence>
<reference evidence="3 4" key="1">
    <citation type="submission" date="2018-01" db="EMBL/GenBank/DDBJ databases">
        <title>Metagenomic assembled genomes from two thermal pools in the Uzon Caldera, Kamchatka, Russia.</title>
        <authorList>
            <person name="Wilkins L."/>
            <person name="Ettinger C."/>
        </authorList>
    </citation>
    <scope>NUCLEOTIDE SEQUENCE [LARGE SCALE GENOMIC DNA]</scope>
    <source>
        <strain evidence="3">ZAV-02</strain>
    </source>
</reference>
<keyword evidence="1" id="KW-1133">Transmembrane helix</keyword>
<feature type="transmembrane region" description="Helical" evidence="1">
    <location>
        <begin position="6"/>
        <end position="22"/>
    </location>
</feature>
<dbReference type="GO" id="GO:0004175">
    <property type="term" value="F:endopeptidase activity"/>
    <property type="evidence" value="ECO:0007669"/>
    <property type="project" value="UniProtKB-ARBA"/>
</dbReference>
<dbReference type="AlphaFoldDB" id="A0A2J6XFY8"/>
<keyword evidence="1" id="KW-0812">Transmembrane</keyword>